<dbReference type="FunFam" id="3.40.47.10:FF:000010">
    <property type="entry name" value="Acetyl-CoA acetyltransferase (Thiolase)"/>
    <property type="match status" value="1"/>
</dbReference>
<dbReference type="AlphaFoldDB" id="A0A364K0S4"/>
<evidence type="ECO:0000259" key="6">
    <source>
        <dbReference type="Pfam" id="PF00108"/>
    </source>
</evidence>
<dbReference type="InterPro" id="IPR020617">
    <property type="entry name" value="Thiolase_C"/>
</dbReference>
<name>A0A364K0S4_9BACL</name>
<dbReference type="PANTHER" id="PTHR43365:SF1">
    <property type="entry name" value="ACETYL-COA C-ACYLTRANSFERASE"/>
    <property type="match status" value="1"/>
</dbReference>
<dbReference type="Pfam" id="PF02803">
    <property type="entry name" value="Thiolase_C"/>
    <property type="match status" value="1"/>
</dbReference>
<gene>
    <name evidence="8" type="ORF">DL897_17200</name>
</gene>
<dbReference type="InterPro" id="IPR020610">
    <property type="entry name" value="Thiolase_AS"/>
</dbReference>
<comment type="caution">
    <text evidence="8">The sequence shown here is derived from an EMBL/GenBank/DDBJ whole genome shotgun (WGS) entry which is preliminary data.</text>
</comment>
<dbReference type="InterPro" id="IPR002155">
    <property type="entry name" value="Thiolase"/>
</dbReference>
<dbReference type="SUPFAM" id="SSF53901">
    <property type="entry name" value="Thiolase-like"/>
    <property type="match status" value="2"/>
</dbReference>
<dbReference type="PROSITE" id="PS00099">
    <property type="entry name" value="THIOLASE_3"/>
    <property type="match status" value="1"/>
</dbReference>
<dbReference type="NCBIfam" id="TIGR01930">
    <property type="entry name" value="AcCoA-C-Actrans"/>
    <property type="match status" value="1"/>
</dbReference>
<evidence type="ECO:0000256" key="4">
    <source>
        <dbReference type="PIRSR" id="PIRSR000429-1"/>
    </source>
</evidence>
<keyword evidence="3 5" id="KW-0012">Acyltransferase</keyword>
<comment type="similarity">
    <text evidence="1 5">Belongs to the thiolase-like superfamily. Thiolase family.</text>
</comment>
<keyword evidence="2 5" id="KW-0808">Transferase</keyword>
<protein>
    <submittedName>
        <fullName evidence="8">Steroid 3-ketoacyl-CoA thiolase</fullName>
    </submittedName>
</protein>
<evidence type="ECO:0000256" key="3">
    <source>
        <dbReference type="ARBA" id="ARBA00023315"/>
    </source>
</evidence>
<feature type="domain" description="Thiolase N-terminal" evidence="6">
    <location>
        <begin position="5"/>
        <end position="252"/>
    </location>
</feature>
<dbReference type="EMBL" id="QJKK01000019">
    <property type="protein sequence ID" value="RAL21102.1"/>
    <property type="molecule type" value="Genomic_DNA"/>
</dbReference>
<feature type="domain" description="Thiolase C-terminal" evidence="7">
    <location>
        <begin position="260"/>
        <end position="382"/>
    </location>
</feature>
<dbReference type="Gene3D" id="3.40.47.10">
    <property type="match status" value="2"/>
</dbReference>
<dbReference type="InterPro" id="IPR016039">
    <property type="entry name" value="Thiolase-like"/>
</dbReference>
<evidence type="ECO:0000313" key="9">
    <source>
        <dbReference type="Proteomes" id="UP000251213"/>
    </source>
</evidence>
<evidence type="ECO:0000256" key="1">
    <source>
        <dbReference type="ARBA" id="ARBA00010982"/>
    </source>
</evidence>
<dbReference type="OrthoDB" id="9764892at2"/>
<reference evidence="8 9" key="2">
    <citation type="submission" date="2018-06" db="EMBL/GenBank/DDBJ databases">
        <authorList>
            <person name="Zhirakovskaya E."/>
        </authorList>
    </citation>
    <scope>NUCLEOTIDE SEQUENCE [LARGE SCALE GENOMIC DNA]</scope>
    <source>
        <strain evidence="8 9">FBKL4.011</strain>
    </source>
</reference>
<organism evidence="8 9">
    <name type="scientific">Thermoflavimicrobium daqui</name>
    <dbReference type="NCBI Taxonomy" id="2137476"/>
    <lineage>
        <taxon>Bacteria</taxon>
        <taxon>Bacillati</taxon>
        <taxon>Bacillota</taxon>
        <taxon>Bacilli</taxon>
        <taxon>Bacillales</taxon>
        <taxon>Thermoactinomycetaceae</taxon>
        <taxon>Thermoflavimicrobium</taxon>
    </lineage>
</organism>
<dbReference type="PANTHER" id="PTHR43365">
    <property type="entry name" value="BLR7806 PROTEIN"/>
    <property type="match status" value="1"/>
</dbReference>
<evidence type="ECO:0000313" key="8">
    <source>
        <dbReference type="EMBL" id="RAL21102.1"/>
    </source>
</evidence>
<dbReference type="PROSITE" id="PS00737">
    <property type="entry name" value="THIOLASE_2"/>
    <property type="match status" value="1"/>
</dbReference>
<dbReference type="InterPro" id="IPR020616">
    <property type="entry name" value="Thiolase_N"/>
</dbReference>
<proteinExistence type="inferred from homology"/>
<dbReference type="Pfam" id="PF00108">
    <property type="entry name" value="Thiolase_N"/>
    <property type="match status" value="1"/>
</dbReference>
<evidence type="ECO:0000259" key="7">
    <source>
        <dbReference type="Pfam" id="PF02803"/>
    </source>
</evidence>
<evidence type="ECO:0000256" key="5">
    <source>
        <dbReference type="RuleBase" id="RU003557"/>
    </source>
</evidence>
<dbReference type="CDD" id="cd00751">
    <property type="entry name" value="thiolase"/>
    <property type="match status" value="1"/>
</dbReference>
<reference evidence="8 9" key="1">
    <citation type="submission" date="2018-06" db="EMBL/GenBank/DDBJ databases">
        <title>Thermoflavimicrobium daqus sp. nov., a thermophilic microbe isolated from Moutai-flavour Daqu.</title>
        <authorList>
            <person name="Wang X."/>
            <person name="Zhou H."/>
        </authorList>
    </citation>
    <scope>NUCLEOTIDE SEQUENCE [LARGE SCALE GENOMIC DNA]</scope>
    <source>
        <strain evidence="8 9">FBKL4.011</strain>
    </source>
</reference>
<feature type="active site" description="Proton acceptor" evidence="4">
    <location>
        <position position="369"/>
    </location>
</feature>
<evidence type="ECO:0000256" key="2">
    <source>
        <dbReference type="ARBA" id="ARBA00022679"/>
    </source>
</evidence>
<accession>A0A364K0S4</accession>
<feature type="active site" description="Proton acceptor" evidence="4">
    <location>
        <position position="339"/>
    </location>
</feature>
<keyword evidence="9" id="KW-1185">Reference proteome</keyword>
<dbReference type="Proteomes" id="UP000251213">
    <property type="component" value="Unassembled WGS sequence"/>
</dbReference>
<dbReference type="RefSeq" id="WP_113660350.1">
    <property type="nucleotide sequence ID" value="NZ_KZ845681.1"/>
</dbReference>
<feature type="active site" description="Acyl-thioester intermediate" evidence="4">
    <location>
        <position position="90"/>
    </location>
</feature>
<dbReference type="GO" id="GO:0003988">
    <property type="term" value="F:acetyl-CoA C-acyltransferase activity"/>
    <property type="evidence" value="ECO:0007669"/>
    <property type="project" value="UniProtKB-ARBA"/>
</dbReference>
<dbReference type="PIRSF" id="PIRSF000429">
    <property type="entry name" value="Ac-CoA_Ac_transf"/>
    <property type="match status" value="1"/>
</dbReference>
<sequence length="384" mass="41538">MSREVVIVEAVRTPVGKRNGVFREQHPVQLAAKVLDEVITRTGIEKKEVEDIIMGCVTPIEEQAWNIGRLATLEADFPIEVPAVQINRACGSGQQAVHFAAQAILAGDMDVTIGAGVEHMTKIAVWSDGNERTIPNTLKGKFEWIHQGNSAERIAIKYGLSREELDEYSLLSHQKALQAQLEKRFHHEIVPVEGLDKEGAPILVTQDEGPRSDTSLAALAKLKPVFQEDGMITAGNASQISDGAAAVLLMEKRKALSLGLKPRARIVSRVVVGSDPTLMLDGVIPATQKILQKTGLTLEEIDLIEINEAFASVVLAWQKTLGVDLSKVNVNGGAIALGHPLAATGAKLIATLLHELERRDGRYGLLTICIGFGMATAMIIERLP</sequence>
<dbReference type="InterPro" id="IPR020613">
    <property type="entry name" value="Thiolase_CS"/>
</dbReference>